<dbReference type="EMBL" id="ML996348">
    <property type="protein sequence ID" value="KAF2727197.1"/>
    <property type="molecule type" value="Genomic_DNA"/>
</dbReference>
<comment type="similarity">
    <text evidence="2 5">Belongs to the band 7/mec-2 family. Flotillin subfamily.</text>
</comment>
<feature type="compositionally biased region" description="Basic and acidic residues" evidence="6">
    <location>
        <begin position="495"/>
        <end position="504"/>
    </location>
</feature>
<dbReference type="AlphaFoldDB" id="A0A9P4USW9"/>
<dbReference type="Proteomes" id="UP000799444">
    <property type="component" value="Unassembled WGS sequence"/>
</dbReference>
<dbReference type="GO" id="GO:0005886">
    <property type="term" value="C:plasma membrane"/>
    <property type="evidence" value="ECO:0007669"/>
    <property type="project" value="UniProtKB-SubCell"/>
</dbReference>
<evidence type="ECO:0000256" key="1">
    <source>
        <dbReference type="ARBA" id="ARBA00004236"/>
    </source>
</evidence>
<dbReference type="InterPro" id="IPR001107">
    <property type="entry name" value="Band_7"/>
</dbReference>
<proteinExistence type="inferred from homology"/>
<comment type="subcellular location">
    <subcellularLocation>
        <location evidence="1">Cell membrane</location>
    </subcellularLocation>
</comment>
<evidence type="ECO:0000256" key="3">
    <source>
        <dbReference type="ARBA" id="ARBA00022475"/>
    </source>
</evidence>
<evidence type="ECO:0000256" key="6">
    <source>
        <dbReference type="SAM" id="MobiDB-lite"/>
    </source>
</evidence>
<accession>A0A9P4USW9</accession>
<name>A0A9P4USW9_9PLEO</name>
<evidence type="ECO:0000259" key="7">
    <source>
        <dbReference type="Pfam" id="PF01145"/>
    </source>
</evidence>
<keyword evidence="3" id="KW-1003">Cell membrane</keyword>
<evidence type="ECO:0000313" key="8">
    <source>
        <dbReference type="EMBL" id="KAF2727197.1"/>
    </source>
</evidence>
<dbReference type="OrthoDB" id="6080404at2759"/>
<evidence type="ECO:0000313" key="9">
    <source>
        <dbReference type="Proteomes" id="UP000799444"/>
    </source>
</evidence>
<keyword evidence="4" id="KW-0472">Membrane</keyword>
<evidence type="ECO:0000256" key="4">
    <source>
        <dbReference type="ARBA" id="ARBA00023136"/>
    </source>
</evidence>
<dbReference type="PANTHER" id="PTHR13806:SF31">
    <property type="entry name" value="FLOTILLIN-LIKE PROTEIN 1-RELATED"/>
    <property type="match status" value="1"/>
</dbReference>
<dbReference type="Pfam" id="PF01145">
    <property type="entry name" value="Band_7"/>
    <property type="match status" value="1"/>
</dbReference>
<dbReference type="SUPFAM" id="SSF117892">
    <property type="entry name" value="Band 7/SPFH domain"/>
    <property type="match status" value="1"/>
</dbReference>
<organism evidence="8 9">
    <name type="scientific">Polyplosphaeria fusca</name>
    <dbReference type="NCBI Taxonomy" id="682080"/>
    <lineage>
        <taxon>Eukaryota</taxon>
        <taxon>Fungi</taxon>
        <taxon>Dikarya</taxon>
        <taxon>Ascomycota</taxon>
        <taxon>Pezizomycotina</taxon>
        <taxon>Dothideomycetes</taxon>
        <taxon>Pleosporomycetidae</taxon>
        <taxon>Pleosporales</taxon>
        <taxon>Tetraplosphaeriaceae</taxon>
        <taxon>Polyplosphaeria</taxon>
    </lineage>
</organism>
<sequence length="504" mass="55469">MWYHVAEPNAYLVITGAGIDKVTIKKKAFVYPFQKVSKISITPFDFPLSLQAMTVEKLKFSLPAVFTIGPGDNIEALEKYAVLLTGESDGRPTAPASKGAVTVAAGRSHVQDIVKGIIEGETRSIVSTMTMEELFRERKIFKDKVISQVQSELDSFGLCIYNANVKELQDTPGSEYFAFLSRKAHEGALNQAKVDVADARMRGEVGEAEKQGKTKQEVAKIHAATAVLETERKGEKAAADAKLTDKEIRIEQELNLARINAKREAERRDAELNTEVEKKKALMELERLRATKVTQARIAKESSQQQADAELYAQEKAAEGKKFSEQADAEAAAFRRLKDAEADFGAKEREAEADYLVSKRAAEAEYFRKEREAQVALITRQKEAEGLCAMAKAYGDMAEVLGGPQGLLQYLMLQNNTYERLANANAQAIHGLQPKINVWNTGAQGEGAADPTAPIRNLFQNLPPLLSTINDQTGIQPPSWLAQMPQGHDFNPKSLEAKRTGASP</sequence>
<feature type="region of interest" description="Disordered" evidence="6">
    <location>
        <begin position="473"/>
        <end position="504"/>
    </location>
</feature>
<protein>
    <submittedName>
        <fullName evidence="8">Flotillin domain-containing protein</fullName>
    </submittedName>
</protein>
<dbReference type="CDD" id="cd03399">
    <property type="entry name" value="SPFH_flotillin"/>
    <property type="match status" value="1"/>
</dbReference>
<evidence type="ECO:0000256" key="5">
    <source>
        <dbReference type="RuleBase" id="RU366054"/>
    </source>
</evidence>
<reference evidence="8" key="1">
    <citation type="journal article" date="2020" name="Stud. Mycol.">
        <title>101 Dothideomycetes genomes: a test case for predicting lifestyles and emergence of pathogens.</title>
        <authorList>
            <person name="Haridas S."/>
            <person name="Albert R."/>
            <person name="Binder M."/>
            <person name="Bloem J."/>
            <person name="Labutti K."/>
            <person name="Salamov A."/>
            <person name="Andreopoulos B."/>
            <person name="Baker S."/>
            <person name="Barry K."/>
            <person name="Bills G."/>
            <person name="Bluhm B."/>
            <person name="Cannon C."/>
            <person name="Castanera R."/>
            <person name="Culley D."/>
            <person name="Daum C."/>
            <person name="Ezra D."/>
            <person name="Gonzalez J."/>
            <person name="Henrissat B."/>
            <person name="Kuo A."/>
            <person name="Liang C."/>
            <person name="Lipzen A."/>
            <person name="Lutzoni F."/>
            <person name="Magnuson J."/>
            <person name="Mondo S."/>
            <person name="Nolan M."/>
            <person name="Ohm R."/>
            <person name="Pangilinan J."/>
            <person name="Park H.-J."/>
            <person name="Ramirez L."/>
            <person name="Alfaro M."/>
            <person name="Sun H."/>
            <person name="Tritt A."/>
            <person name="Yoshinaga Y."/>
            <person name="Zwiers L.-H."/>
            <person name="Turgeon B."/>
            <person name="Goodwin S."/>
            <person name="Spatafora J."/>
            <person name="Crous P."/>
            <person name="Grigoriev I."/>
        </authorList>
    </citation>
    <scope>NUCLEOTIDE SEQUENCE</scope>
    <source>
        <strain evidence="8">CBS 125425</strain>
    </source>
</reference>
<dbReference type="Gene3D" id="3.30.479.30">
    <property type="entry name" value="Band 7 domain"/>
    <property type="match status" value="1"/>
</dbReference>
<evidence type="ECO:0000256" key="2">
    <source>
        <dbReference type="ARBA" id="ARBA00007161"/>
    </source>
</evidence>
<comment type="caution">
    <text evidence="8">The sequence shown here is derived from an EMBL/GenBank/DDBJ whole genome shotgun (WGS) entry which is preliminary data.</text>
</comment>
<dbReference type="InterPro" id="IPR036013">
    <property type="entry name" value="Band_7/SPFH_dom_sf"/>
</dbReference>
<dbReference type="InterPro" id="IPR027705">
    <property type="entry name" value="Flotillin_fam"/>
</dbReference>
<dbReference type="PANTHER" id="PTHR13806">
    <property type="entry name" value="FLOTILLIN-RELATED"/>
    <property type="match status" value="1"/>
</dbReference>
<feature type="domain" description="Band 7" evidence="7">
    <location>
        <begin position="5"/>
        <end position="199"/>
    </location>
</feature>
<gene>
    <name evidence="8" type="ORF">EJ04DRAFT_506122</name>
</gene>
<keyword evidence="9" id="KW-1185">Reference proteome</keyword>